<dbReference type="InterPro" id="IPR023631">
    <property type="entry name" value="Amidase_dom"/>
</dbReference>
<feature type="region of interest" description="Disordered" evidence="1">
    <location>
        <begin position="213"/>
        <end position="232"/>
    </location>
</feature>
<feature type="region of interest" description="Disordered" evidence="1">
    <location>
        <begin position="395"/>
        <end position="431"/>
    </location>
</feature>
<keyword evidence="4" id="KW-1185">Reference proteome</keyword>
<sequence length="431" mass="45790">MHELALEGLTASSLGGQTLNPYDLARTPGGSSGGSAAALAASFAVLATGGDTVNSMRSPASANAVFSFRPTRGLVSRAGTVPVSRTQDALGAMARTVSDLAVALNAMASVGFDAEDDMTALAPEEVRGTDYTSGLRGGDASSLRLGLLTGFLNYTASEETTPVNDVIADMVRLLRSAGATVVHITDEIYDPTAIAKLDIQTYEYREQLDKYLSNANNNNNNNNNNLAASGRRAPSSFEELYYPFPDTNTDTDTDTDTSSRQFLVIPSQYAHISNAAARSTSDEAYSELRQEIRHLTDALHATLDTHGLDALIYPQQRNLVVRVGSPSQSGRNGLMAALTGSPSVLVPAGFSPPTEDAPAGVPVGMELLGPPWSEARLLQIAHLIEQMSPARRVPPFTNRTVESRSYQSVPSIQTRRDNIPDAYPLGQLGTT</sequence>
<feature type="domain" description="Amidase" evidence="2">
    <location>
        <begin position="1"/>
        <end position="378"/>
    </location>
</feature>
<proteinExistence type="predicted"/>
<feature type="compositionally biased region" description="Polar residues" evidence="1">
    <location>
        <begin position="397"/>
        <end position="413"/>
    </location>
</feature>
<evidence type="ECO:0000259" key="2">
    <source>
        <dbReference type="Pfam" id="PF01425"/>
    </source>
</evidence>
<protein>
    <recommendedName>
        <fullName evidence="2">Amidase domain-containing protein</fullName>
    </recommendedName>
</protein>
<dbReference type="SUPFAM" id="SSF75304">
    <property type="entry name" value="Amidase signature (AS) enzymes"/>
    <property type="match status" value="1"/>
</dbReference>
<dbReference type="OrthoDB" id="566138at2759"/>
<evidence type="ECO:0000313" key="3">
    <source>
        <dbReference type="EMBL" id="TPX17265.1"/>
    </source>
</evidence>
<accession>A0A507B2B5</accession>
<evidence type="ECO:0000313" key="4">
    <source>
        <dbReference type="Proteomes" id="UP000319257"/>
    </source>
</evidence>
<dbReference type="PANTHER" id="PTHR42678">
    <property type="entry name" value="AMIDASE"/>
    <property type="match status" value="1"/>
</dbReference>
<dbReference type="InterPro" id="IPR036928">
    <property type="entry name" value="AS_sf"/>
</dbReference>
<dbReference type="Pfam" id="PF01425">
    <property type="entry name" value="Amidase"/>
    <property type="match status" value="1"/>
</dbReference>
<feature type="compositionally biased region" description="Low complexity" evidence="1">
    <location>
        <begin position="214"/>
        <end position="225"/>
    </location>
</feature>
<dbReference type="EMBL" id="SKBQ01000149">
    <property type="protein sequence ID" value="TPX17265.1"/>
    <property type="molecule type" value="Genomic_DNA"/>
</dbReference>
<organism evidence="3 4">
    <name type="scientific">Thyridium curvatum</name>
    <dbReference type="NCBI Taxonomy" id="1093900"/>
    <lineage>
        <taxon>Eukaryota</taxon>
        <taxon>Fungi</taxon>
        <taxon>Dikarya</taxon>
        <taxon>Ascomycota</taxon>
        <taxon>Pezizomycotina</taxon>
        <taxon>Sordariomycetes</taxon>
        <taxon>Sordariomycetidae</taxon>
        <taxon>Thyridiales</taxon>
        <taxon>Thyridiaceae</taxon>
        <taxon>Thyridium</taxon>
    </lineage>
</organism>
<dbReference type="RefSeq" id="XP_030998976.1">
    <property type="nucleotide sequence ID" value="XM_031135096.1"/>
</dbReference>
<dbReference type="Gene3D" id="3.90.1300.10">
    <property type="entry name" value="Amidase signature (AS) domain"/>
    <property type="match status" value="1"/>
</dbReference>
<dbReference type="AlphaFoldDB" id="A0A507B2B5"/>
<comment type="caution">
    <text evidence="3">The sequence shown here is derived from an EMBL/GenBank/DDBJ whole genome shotgun (WGS) entry which is preliminary data.</text>
</comment>
<dbReference type="GeneID" id="41979720"/>
<reference evidence="3 4" key="1">
    <citation type="submission" date="2019-06" db="EMBL/GenBank/DDBJ databases">
        <title>Draft genome sequence of the filamentous fungus Phialemoniopsis curvata isolated from diesel fuel.</title>
        <authorList>
            <person name="Varaljay V.A."/>
            <person name="Lyon W.J."/>
            <person name="Crouch A.L."/>
            <person name="Drake C.E."/>
            <person name="Hollomon J.M."/>
            <person name="Nadeau L.J."/>
            <person name="Nunn H.S."/>
            <person name="Stevenson B.S."/>
            <person name="Bojanowski C.L."/>
            <person name="Crookes-Goodson W.J."/>
        </authorList>
    </citation>
    <scope>NUCLEOTIDE SEQUENCE [LARGE SCALE GENOMIC DNA]</scope>
    <source>
        <strain evidence="3 4">D216</strain>
    </source>
</reference>
<dbReference type="InParanoid" id="A0A507B2B5"/>
<evidence type="ECO:0000256" key="1">
    <source>
        <dbReference type="SAM" id="MobiDB-lite"/>
    </source>
</evidence>
<dbReference type="Proteomes" id="UP000319257">
    <property type="component" value="Unassembled WGS sequence"/>
</dbReference>
<dbReference type="PANTHER" id="PTHR42678:SF5">
    <property type="entry name" value="GLUTAMYL-TRNA(GLN) AMIDOTRANSFERASE SUBUNIT A"/>
    <property type="match status" value="1"/>
</dbReference>
<gene>
    <name evidence="3" type="ORF">E0L32_012273</name>
</gene>
<name>A0A507B2B5_9PEZI</name>
<dbReference type="STRING" id="1093900.A0A507B2B5"/>